<comment type="caution">
    <text evidence="5">The sequence shown here is derived from an EMBL/GenBank/DDBJ whole genome shotgun (WGS) entry which is preliminary data.</text>
</comment>
<evidence type="ECO:0000256" key="4">
    <source>
        <dbReference type="SAM" id="Phobius"/>
    </source>
</evidence>
<feature type="disulfide bond" evidence="2">
    <location>
        <begin position="190"/>
        <end position="199"/>
    </location>
</feature>
<accession>A0A9D4VZ19</accession>
<dbReference type="AlphaFoldDB" id="A0A9D4VZ19"/>
<keyword evidence="2" id="KW-1015">Disulfide bond</keyword>
<dbReference type="PROSITE" id="PS51367">
    <property type="entry name" value="THAUMATIN_2"/>
    <property type="match status" value="1"/>
</dbReference>
<dbReference type="InterPro" id="IPR037176">
    <property type="entry name" value="Osmotin/thaumatin-like_sf"/>
</dbReference>
<dbReference type="Gramene" id="Psat6g002440.1">
    <property type="protein sequence ID" value="Psat6g002440.1.cds"/>
    <property type="gene ID" value="Psat6g002440"/>
</dbReference>
<dbReference type="PANTHER" id="PTHR31048">
    <property type="entry name" value="OS03G0233200 PROTEIN"/>
    <property type="match status" value="1"/>
</dbReference>
<feature type="disulfide bond" evidence="2">
    <location>
        <begin position="156"/>
        <end position="240"/>
    </location>
</feature>
<dbReference type="SUPFAM" id="SSF49870">
    <property type="entry name" value="Osmotin, thaumatin-like protein"/>
    <property type="match status" value="1"/>
</dbReference>
<dbReference type="Gramene" id="PSAT_LOCUS24696_t1">
    <property type="protein sequence ID" value="CAL5205800.1"/>
    <property type="gene ID" value="PSAT_LOCUS24696"/>
</dbReference>
<evidence type="ECO:0000313" key="6">
    <source>
        <dbReference type="Proteomes" id="UP001058974"/>
    </source>
</evidence>
<feature type="compositionally biased region" description="Low complexity" evidence="3">
    <location>
        <begin position="270"/>
        <end position="281"/>
    </location>
</feature>
<feature type="compositionally biased region" description="Polar residues" evidence="3">
    <location>
        <begin position="255"/>
        <end position="265"/>
    </location>
</feature>
<dbReference type="Pfam" id="PF00314">
    <property type="entry name" value="Thaumatin"/>
    <property type="match status" value="1"/>
</dbReference>
<dbReference type="Proteomes" id="UP001058974">
    <property type="component" value="Chromosome 6"/>
</dbReference>
<feature type="disulfide bond" evidence="2">
    <location>
        <begin position="200"/>
        <end position="210"/>
    </location>
</feature>
<dbReference type="PRINTS" id="PR00347">
    <property type="entry name" value="THAUMATIN"/>
</dbReference>
<dbReference type="Gramene" id="Psat06G0007300-T1">
    <property type="protein sequence ID" value="KAI5392760.1"/>
    <property type="gene ID" value="KIW84_060073"/>
</dbReference>
<evidence type="ECO:0000256" key="3">
    <source>
        <dbReference type="SAM" id="MobiDB-lite"/>
    </source>
</evidence>
<keyword evidence="4" id="KW-1133">Transmembrane helix</keyword>
<dbReference type="OrthoDB" id="430315at2759"/>
<comment type="similarity">
    <text evidence="1">Belongs to the thaumatin family.</text>
</comment>
<feature type="compositionally biased region" description="Polar residues" evidence="3">
    <location>
        <begin position="282"/>
        <end position="292"/>
    </location>
</feature>
<dbReference type="InterPro" id="IPR001938">
    <property type="entry name" value="Thaumatin"/>
</dbReference>
<organism evidence="5 6">
    <name type="scientific">Pisum sativum</name>
    <name type="common">Garden pea</name>
    <name type="synonym">Lathyrus oleraceus</name>
    <dbReference type="NCBI Taxonomy" id="3888"/>
    <lineage>
        <taxon>Eukaryota</taxon>
        <taxon>Viridiplantae</taxon>
        <taxon>Streptophyta</taxon>
        <taxon>Embryophyta</taxon>
        <taxon>Tracheophyta</taxon>
        <taxon>Spermatophyta</taxon>
        <taxon>Magnoliopsida</taxon>
        <taxon>eudicotyledons</taxon>
        <taxon>Gunneridae</taxon>
        <taxon>Pentapetalae</taxon>
        <taxon>rosids</taxon>
        <taxon>fabids</taxon>
        <taxon>Fabales</taxon>
        <taxon>Fabaceae</taxon>
        <taxon>Papilionoideae</taxon>
        <taxon>50 kb inversion clade</taxon>
        <taxon>NPAAA clade</taxon>
        <taxon>Hologalegina</taxon>
        <taxon>IRL clade</taxon>
        <taxon>Fabeae</taxon>
        <taxon>Lathyrus</taxon>
    </lineage>
</organism>
<feature type="region of interest" description="Disordered" evidence="3">
    <location>
        <begin position="255"/>
        <end position="292"/>
    </location>
</feature>
<dbReference type="EMBL" id="JAMSHJ010000006">
    <property type="protein sequence ID" value="KAI5392760.1"/>
    <property type="molecule type" value="Genomic_DNA"/>
</dbReference>
<feature type="disulfide bond" evidence="2">
    <location>
        <begin position="161"/>
        <end position="223"/>
    </location>
</feature>
<dbReference type="PROSITE" id="PS00316">
    <property type="entry name" value="THAUMATIN_1"/>
    <property type="match status" value="1"/>
</dbReference>
<dbReference type="SMART" id="SM00205">
    <property type="entry name" value="THN"/>
    <property type="match status" value="1"/>
</dbReference>
<keyword evidence="4" id="KW-0812">Transmembrane</keyword>
<sequence length="332" mass="35250">MDHHHHHQVLSIFSFLLTIHLSISGVISTTFTFVNKCDYTVWPGLLSNAGVPPIPTTGFVLQTGESTTVTAPTSWGGRFWGRTLCSQDSTGKFSCLTGDCGSGKIECSGNGAAPPATLAEFTLDGSGGLDFFDVSLVDGYNVPMLVSPQGGTGDKCTTTGCIEDLNGACPSELSVMSVDGKENVACKSACEAFNSPEYCCSGAFGTPDTCKPSSYSELFKNACPRAYSYAYDDKTSTFTCANAVDYTITFCSSPTTSQKATQGQDTKQESSSSSSNSNSASPQLNNDNTNTMVYEGGYDQNEISQAMCTHVLLHSQIIAYIITITIAIWQLC</sequence>
<dbReference type="InterPro" id="IPR017949">
    <property type="entry name" value="Thaumatin_CS"/>
</dbReference>
<evidence type="ECO:0000256" key="2">
    <source>
        <dbReference type="PIRSR" id="PIRSR002703-1"/>
    </source>
</evidence>
<reference evidence="5 6" key="1">
    <citation type="journal article" date="2022" name="Nat. Genet.">
        <title>Improved pea reference genome and pan-genome highlight genomic features and evolutionary characteristics.</title>
        <authorList>
            <person name="Yang T."/>
            <person name="Liu R."/>
            <person name="Luo Y."/>
            <person name="Hu S."/>
            <person name="Wang D."/>
            <person name="Wang C."/>
            <person name="Pandey M.K."/>
            <person name="Ge S."/>
            <person name="Xu Q."/>
            <person name="Li N."/>
            <person name="Li G."/>
            <person name="Huang Y."/>
            <person name="Saxena R.K."/>
            <person name="Ji Y."/>
            <person name="Li M."/>
            <person name="Yan X."/>
            <person name="He Y."/>
            <person name="Liu Y."/>
            <person name="Wang X."/>
            <person name="Xiang C."/>
            <person name="Varshney R.K."/>
            <person name="Ding H."/>
            <person name="Gao S."/>
            <person name="Zong X."/>
        </authorList>
    </citation>
    <scope>NUCLEOTIDE SEQUENCE [LARGE SCALE GENOMIC DNA]</scope>
    <source>
        <strain evidence="5 6">cv. Zhongwan 6</strain>
    </source>
</reference>
<feature type="transmembrane region" description="Helical" evidence="4">
    <location>
        <begin position="12"/>
        <end position="34"/>
    </location>
</feature>
<feature type="disulfide bond" evidence="2">
    <location>
        <begin position="169"/>
        <end position="186"/>
    </location>
</feature>
<dbReference type="PIRSF" id="PIRSF002703">
    <property type="entry name" value="Thaumatin"/>
    <property type="match status" value="1"/>
</dbReference>
<protein>
    <submittedName>
        <fullName evidence="5">Uncharacterized protein</fullName>
    </submittedName>
</protein>
<proteinExistence type="inferred from homology"/>
<name>A0A9D4VZ19_PEA</name>
<dbReference type="CDD" id="cd09218">
    <property type="entry name" value="TLP-PA"/>
    <property type="match status" value="1"/>
</dbReference>
<feature type="disulfide bond" evidence="2">
    <location>
        <begin position="85"/>
        <end position="95"/>
    </location>
</feature>
<evidence type="ECO:0000313" key="5">
    <source>
        <dbReference type="EMBL" id="KAI5392760.1"/>
    </source>
</evidence>
<feature type="disulfide bond" evidence="2">
    <location>
        <begin position="37"/>
        <end position="251"/>
    </location>
</feature>
<feature type="disulfide bond" evidence="2">
    <location>
        <begin position="100"/>
        <end position="107"/>
    </location>
</feature>
<keyword evidence="6" id="KW-1185">Reference proteome</keyword>
<keyword evidence="4" id="KW-0472">Membrane</keyword>
<gene>
    <name evidence="5" type="ORF">KIW84_060073</name>
</gene>
<dbReference type="Gene3D" id="2.60.110.10">
    <property type="entry name" value="Thaumatin"/>
    <property type="match status" value="1"/>
</dbReference>
<evidence type="ECO:0000256" key="1">
    <source>
        <dbReference type="ARBA" id="ARBA00010607"/>
    </source>
</evidence>
<dbReference type="FunFam" id="2.60.110.10:FF:000001">
    <property type="entry name" value="THAUMATIN-LIKE PROTEIN 1"/>
    <property type="match status" value="1"/>
</dbReference>